<protein>
    <recommendedName>
        <fullName evidence="1">Reverse transcriptase Ty1/copia-type domain-containing protein</fullName>
    </recommendedName>
</protein>
<accession>A0AAW1IJQ9</accession>
<name>A0AAW1IJQ9_SAPOF</name>
<comment type="caution">
    <text evidence="2">The sequence shown here is derived from an EMBL/GenBank/DDBJ whole genome shotgun (WGS) entry which is preliminary data.</text>
</comment>
<evidence type="ECO:0000313" key="3">
    <source>
        <dbReference type="Proteomes" id="UP001443914"/>
    </source>
</evidence>
<dbReference type="AlphaFoldDB" id="A0AAW1IJQ9"/>
<proteinExistence type="predicted"/>
<keyword evidence="3" id="KW-1185">Reference proteome</keyword>
<dbReference type="CDD" id="cd09272">
    <property type="entry name" value="RNase_HI_RT_Ty1"/>
    <property type="match status" value="1"/>
</dbReference>
<dbReference type="Pfam" id="PF07727">
    <property type="entry name" value="RVT_2"/>
    <property type="match status" value="1"/>
</dbReference>
<dbReference type="PANTHER" id="PTHR11439:SF486">
    <property type="entry name" value="RLK (RECEPTOR-LIKE KINASE) PROTEIN, PUTATIVE-RELATED"/>
    <property type="match status" value="1"/>
</dbReference>
<reference evidence="2" key="1">
    <citation type="submission" date="2024-03" db="EMBL/GenBank/DDBJ databases">
        <title>WGS assembly of Saponaria officinalis var. Norfolk2.</title>
        <authorList>
            <person name="Jenkins J."/>
            <person name="Shu S."/>
            <person name="Grimwood J."/>
            <person name="Barry K."/>
            <person name="Goodstein D."/>
            <person name="Schmutz J."/>
            <person name="Leebens-Mack J."/>
            <person name="Osbourn A."/>
        </authorList>
    </citation>
    <scope>NUCLEOTIDE SEQUENCE [LARGE SCALE GENOMIC DNA]</scope>
    <source>
        <strain evidence="2">JIC</strain>
    </source>
</reference>
<sequence>MEPANIKAALTDADWFNAMQEELGQLERNKVWHLEPRPKDRTVIGTRWVFRNKLDDGGNIVRNKARLVVQGYNQQEGIDYDETFASVARLEAICLFIAFAVHRRIKLFQMDVKTAFLNGYLEELGRNQDHQQKYLNELMKRFGMDTSKPMSTPMATTTKLSSDENGKVIDATIYRDADYAGCLVDRKSNSGIATFVGPCLVTWGSKKQNTVALSTAESEYVAAGLACSQLLWLKQQLEDYGVSFSCIPIFFDNTSAIIISKNPAQHSRTKHIEIRHHFLRDNVEKEIIRLEFCKTENQWADIFTKPLERESFEMLRLEIGLIGGT</sequence>
<gene>
    <name evidence="2" type="ORF">RND81_09G078400</name>
</gene>
<organism evidence="2 3">
    <name type="scientific">Saponaria officinalis</name>
    <name type="common">Common soapwort</name>
    <name type="synonym">Lychnis saponaria</name>
    <dbReference type="NCBI Taxonomy" id="3572"/>
    <lineage>
        <taxon>Eukaryota</taxon>
        <taxon>Viridiplantae</taxon>
        <taxon>Streptophyta</taxon>
        <taxon>Embryophyta</taxon>
        <taxon>Tracheophyta</taxon>
        <taxon>Spermatophyta</taxon>
        <taxon>Magnoliopsida</taxon>
        <taxon>eudicotyledons</taxon>
        <taxon>Gunneridae</taxon>
        <taxon>Pentapetalae</taxon>
        <taxon>Caryophyllales</taxon>
        <taxon>Caryophyllaceae</taxon>
        <taxon>Caryophylleae</taxon>
        <taxon>Saponaria</taxon>
    </lineage>
</organism>
<dbReference type="EMBL" id="JBDFQZ010000009">
    <property type="protein sequence ID" value="KAK9689748.1"/>
    <property type="molecule type" value="Genomic_DNA"/>
</dbReference>
<dbReference type="InterPro" id="IPR013103">
    <property type="entry name" value="RVT_2"/>
</dbReference>
<dbReference type="Proteomes" id="UP001443914">
    <property type="component" value="Unassembled WGS sequence"/>
</dbReference>
<evidence type="ECO:0000259" key="1">
    <source>
        <dbReference type="Pfam" id="PF07727"/>
    </source>
</evidence>
<feature type="domain" description="Reverse transcriptase Ty1/copia-type" evidence="1">
    <location>
        <begin position="29"/>
        <end position="123"/>
    </location>
</feature>
<dbReference type="PANTHER" id="PTHR11439">
    <property type="entry name" value="GAG-POL-RELATED RETROTRANSPOSON"/>
    <property type="match status" value="1"/>
</dbReference>
<evidence type="ECO:0000313" key="2">
    <source>
        <dbReference type="EMBL" id="KAK9689748.1"/>
    </source>
</evidence>